<dbReference type="Pfam" id="PF00437">
    <property type="entry name" value="T2SSE"/>
    <property type="match status" value="1"/>
</dbReference>
<evidence type="ECO:0000259" key="2">
    <source>
        <dbReference type="PROSITE" id="PS00662"/>
    </source>
</evidence>
<dbReference type="SUPFAM" id="SSF52540">
    <property type="entry name" value="P-loop containing nucleoside triphosphate hydrolases"/>
    <property type="match status" value="1"/>
</dbReference>
<reference evidence="3" key="1">
    <citation type="submission" date="2018-06" db="EMBL/GenBank/DDBJ databases">
        <authorList>
            <person name="Zhirakovskaya E."/>
        </authorList>
    </citation>
    <scope>NUCLEOTIDE SEQUENCE</scope>
</reference>
<dbReference type="Gene3D" id="3.40.50.300">
    <property type="entry name" value="P-loop containing nucleotide triphosphate hydrolases"/>
    <property type="match status" value="1"/>
</dbReference>
<name>A0A3B0ZZ50_9ZZZZ</name>
<dbReference type="GO" id="GO:0016887">
    <property type="term" value="F:ATP hydrolysis activity"/>
    <property type="evidence" value="ECO:0007669"/>
    <property type="project" value="InterPro"/>
</dbReference>
<accession>A0A3B0ZZ50</accession>
<comment type="similarity">
    <text evidence="1">Belongs to the GSP E family.</text>
</comment>
<dbReference type="CDD" id="cd01131">
    <property type="entry name" value="PilT"/>
    <property type="match status" value="1"/>
</dbReference>
<dbReference type="NCBIfam" id="TIGR01420">
    <property type="entry name" value="pilT_fam"/>
    <property type="match status" value="1"/>
</dbReference>
<dbReference type="AlphaFoldDB" id="A0A3B0ZZ50"/>
<dbReference type="PROSITE" id="PS00662">
    <property type="entry name" value="T2SP_E"/>
    <property type="match status" value="1"/>
</dbReference>
<feature type="domain" description="Bacterial type II secretion system protein E" evidence="2">
    <location>
        <begin position="194"/>
        <end position="208"/>
    </location>
</feature>
<evidence type="ECO:0000313" key="3">
    <source>
        <dbReference type="EMBL" id="VAW93173.1"/>
    </source>
</evidence>
<sequence>MNRIDTFLDMVIKQGGSDLHLISGNVPRIRINGDVYPIKYRVLSLEETQDLVFSIMSENNKHEFEHEHVTDFSYAVSNEYRFRVNVFKHYDGVGAVLRAIPAEIQSLNSLGLPPVLKNLARLKKGLILVTGPTGSGKSTTLSAIVDFINSERKGHIITIEDPVEFIHRDKNCLISQREIGAHTKTFSSALRSALREDPDVILVGEMRDLETISLAVTAAEMGILVLATLHTNGAAPTVNRIVNVFPPGEEPYIRTMLSTSLCGVISQVLVRKADNKGRVAALEIMINNAAISNLIREGKIDQIDNVIQSGAMQGMQSFDNSLRKLIDSDIISQNEAYLHARNKTDFETDLDTEHDTEDED</sequence>
<dbReference type="InterPro" id="IPR050921">
    <property type="entry name" value="T4SS_GSP_E_ATPase"/>
</dbReference>
<dbReference type="SMART" id="SM00382">
    <property type="entry name" value="AAA"/>
    <property type="match status" value="1"/>
</dbReference>
<dbReference type="GO" id="GO:0005524">
    <property type="term" value="F:ATP binding"/>
    <property type="evidence" value="ECO:0007669"/>
    <property type="project" value="InterPro"/>
</dbReference>
<evidence type="ECO:0000256" key="1">
    <source>
        <dbReference type="ARBA" id="ARBA00006611"/>
    </source>
</evidence>
<proteinExistence type="inferred from homology"/>
<dbReference type="InterPro" id="IPR027417">
    <property type="entry name" value="P-loop_NTPase"/>
</dbReference>
<dbReference type="PANTHER" id="PTHR30486">
    <property type="entry name" value="TWITCHING MOTILITY PROTEIN PILT"/>
    <property type="match status" value="1"/>
</dbReference>
<dbReference type="InterPro" id="IPR006321">
    <property type="entry name" value="PilT/PilU"/>
</dbReference>
<dbReference type="InterPro" id="IPR003593">
    <property type="entry name" value="AAA+_ATPase"/>
</dbReference>
<protein>
    <submittedName>
        <fullName evidence="3">Twitching motility protein PilT</fullName>
    </submittedName>
</protein>
<gene>
    <name evidence="3" type="ORF">MNBD_GAMMA22-674</name>
</gene>
<dbReference type="InterPro" id="IPR001482">
    <property type="entry name" value="T2SS/T4SS_dom"/>
</dbReference>
<dbReference type="EMBL" id="UOFS01000013">
    <property type="protein sequence ID" value="VAW93173.1"/>
    <property type="molecule type" value="Genomic_DNA"/>
</dbReference>
<organism evidence="3">
    <name type="scientific">hydrothermal vent metagenome</name>
    <dbReference type="NCBI Taxonomy" id="652676"/>
    <lineage>
        <taxon>unclassified sequences</taxon>
        <taxon>metagenomes</taxon>
        <taxon>ecological metagenomes</taxon>
    </lineage>
</organism>
<dbReference type="Gene3D" id="3.30.450.90">
    <property type="match status" value="1"/>
</dbReference>